<dbReference type="PANTHER" id="PTHR30055:SF241">
    <property type="entry name" value="TRANSCRIPTIONAL REGULATORY PROTEIN"/>
    <property type="match status" value="1"/>
</dbReference>
<dbReference type="SUPFAM" id="SSF46689">
    <property type="entry name" value="Homeodomain-like"/>
    <property type="match status" value="1"/>
</dbReference>
<name>A0A428YZ44_KIBAR</name>
<feature type="domain" description="HTH tetR-type" evidence="3">
    <location>
        <begin position="7"/>
        <end position="67"/>
    </location>
</feature>
<sequence length="201" mass="22818">MTTRRRAETQRRLIDAAYEVFCELGIRDAPVEVICERAGFTRGAFYSNFDSKEDLFLAVYREQMQERVDRLRAAVDDAAKSSDDVTQVLQHAAVLFMESLTSDVTWYLLNVEFRAQALRQPELRAPTAAAEARFHDGLAEILLGLLNKLGLRLTVEPRSAVDTIVALYQTMLERSLLGEQDSRYVTDVIPRVFASLVTREN</sequence>
<dbReference type="AlphaFoldDB" id="A0A428YZ44"/>
<dbReference type="PROSITE" id="PS50977">
    <property type="entry name" value="HTH_TETR_2"/>
    <property type="match status" value="1"/>
</dbReference>
<protein>
    <submittedName>
        <fullName evidence="4">TetR/AcrR family transcriptional regulator</fullName>
    </submittedName>
</protein>
<organism evidence="4 5">
    <name type="scientific">Kibdelosporangium aridum</name>
    <dbReference type="NCBI Taxonomy" id="2030"/>
    <lineage>
        <taxon>Bacteria</taxon>
        <taxon>Bacillati</taxon>
        <taxon>Actinomycetota</taxon>
        <taxon>Actinomycetes</taxon>
        <taxon>Pseudonocardiales</taxon>
        <taxon>Pseudonocardiaceae</taxon>
        <taxon>Kibdelosporangium</taxon>
    </lineage>
</organism>
<comment type="caution">
    <text evidence="4">The sequence shown here is derived from an EMBL/GenBank/DDBJ whole genome shotgun (WGS) entry which is preliminary data.</text>
</comment>
<dbReference type="SUPFAM" id="SSF48498">
    <property type="entry name" value="Tetracyclin repressor-like, C-terminal domain"/>
    <property type="match status" value="1"/>
</dbReference>
<gene>
    <name evidence="4" type="ORF">DMH04_37115</name>
</gene>
<evidence type="ECO:0000313" key="5">
    <source>
        <dbReference type="Proteomes" id="UP000287547"/>
    </source>
</evidence>
<evidence type="ECO:0000256" key="2">
    <source>
        <dbReference type="PROSITE-ProRule" id="PRU00335"/>
    </source>
</evidence>
<dbReference type="PRINTS" id="PR00455">
    <property type="entry name" value="HTHTETR"/>
</dbReference>
<proteinExistence type="predicted"/>
<dbReference type="RefSeq" id="WP_037271826.1">
    <property type="nucleotide sequence ID" value="NZ_QHKI01000045.1"/>
</dbReference>
<dbReference type="GO" id="GO:0003700">
    <property type="term" value="F:DNA-binding transcription factor activity"/>
    <property type="evidence" value="ECO:0007669"/>
    <property type="project" value="TreeGrafter"/>
</dbReference>
<feature type="DNA-binding region" description="H-T-H motif" evidence="2">
    <location>
        <begin position="30"/>
        <end position="49"/>
    </location>
</feature>
<evidence type="ECO:0000256" key="1">
    <source>
        <dbReference type="ARBA" id="ARBA00023125"/>
    </source>
</evidence>
<dbReference type="InterPro" id="IPR001647">
    <property type="entry name" value="HTH_TetR"/>
</dbReference>
<dbReference type="GO" id="GO:0000976">
    <property type="term" value="F:transcription cis-regulatory region binding"/>
    <property type="evidence" value="ECO:0007669"/>
    <property type="project" value="TreeGrafter"/>
</dbReference>
<dbReference type="InterPro" id="IPR036271">
    <property type="entry name" value="Tet_transcr_reg_TetR-rel_C_sf"/>
</dbReference>
<dbReference type="OrthoDB" id="7252896at2"/>
<accession>A0A428YZ44</accession>
<dbReference type="InterPro" id="IPR050109">
    <property type="entry name" value="HTH-type_TetR-like_transc_reg"/>
</dbReference>
<dbReference type="Proteomes" id="UP000287547">
    <property type="component" value="Unassembled WGS sequence"/>
</dbReference>
<keyword evidence="1 2" id="KW-0238">DNA-binding</keyword>
<dbReference type="InterPro" id="IPR009057">
    <property type="entry name" value="Homeodomain-like_sf"/>
</dbReference>
<dbReference type="EMBL" id="QHKI01000045">
    <property type="protein sequence ID" value="RSM75931.1"/>
    <property type="molecule type" value="Genomic_DNA"/>
</dbReference>
<dbReference type="Pfam" id="PF00440">
    <property type="entry name" value="TetR_N"/>
    <property type="match status" value="1"/>
</dbReference>
<evidence type="ECO:0000313" key="4">
    <source>
        <dbReference type="EMBL" id="RSM75931.1"/>
    </source>
</evidence>
<reference evidence="4 5" key="1">
    <citation type="submission" date="2018-05" db="EMBL/GenBank/DDBJ databases">
        <title>Evolution of GPA BGCs.</title>
        <authorList>
            <person name="Waglechner N."/>
            <person name="Wright G.D."/>
        </authorList>
    </citation>
    <scope>NUCLEOTIDE SEQUENCE [LARGE SCALE GENOMIC DNA]</scope>
    <source>
        <strain evidence="4 5">A82846</strain>
    </source>
</reference>
<evidence type="ECO:0000259" key="3">
    <source>
        <dbReference type="PROSITE" id="PS50977"/>
    </source>
</evidence>
<dbReference type="PANTHER" id="PTHR30055">
    <property type="entry name" value="HTH-TYPE TRANSCRIPTIONAL REGULATOR RUTR"/>
    <property type="match status" value="1"/>
</dbReference>
<dbReference type="Gene3D" id="1.10.357.10">
    <property type="entry name" value="Tetracycline Repressor, domain 2"/>
    <property type="match status" value="1"/>
</dbReference>